<dbReference type="EMBL" id="PZPL01000001">
    <property type="protein sequence ID" value="PTL73870.1"/>
    <property type="molecule type" value="Genomic_DNA"/>
</dbReference>
<reference evidence="7 8" key="1">
    <citation type="submission" date="2018-03" db="EMBL/GenBank/DDBJ databases">
        <title>Bacteriophage NCPPB3778 and a type I-E CRISPR drive the evolution of the US Biological Select Agent, Rathayibacter toxicus.</title>
        <authorList>
            <person name="Davis E.W.II."/>
            <person name="Tabima J.F."/>
            <person name="Weisberg A.J."/>
            <person name="Dantas Lopes L."/>
            <person name="Wiseman M.S."/>
            <person name="Wiseman M.S."/>
            <person name="Pupko T."/>
            <person name="Belcher M.S."/>
            <person name="Sechler A.J."/>
            <person name="Tancos M.A."/>
            <person name="Schroeder B.K."/>
            <person name="Murray T.D."/>
            <person name="Luster D.G."/>
            <person name="Schneider W.L."/>
            <person name="Rogers E."/>
            <person name="Andreote F.D."/>
            <person name="Grunwald N.J."/>
            <person name="Putnam M.L."/>
            <person name="Chang J.H."/>
        </authorList>
    </citation>
    <scope>NUCLEOTIDE SEQUENCE [LARGE SCALE GENOMIC DNA]</scope>
    <source>
        <strain evidence="7 8">DSM 15933</strain>
    </source>
</reference>
<proteinExistence type="predicted"/>
<evidence type="ECO:0000256" key="2">
    <source>
        <dbReference type="ARBA" id="ARBA00022729"/>
    </source>
</evidence>
<gene>
    <name evidence="7" type="ORF">C1I63_14170</name>
</gene>
<dbReference type="Gene3D" id="3.40.190.10">
    <property type="entry name" value="Periplasmic binding protein-like II"/>
    <property type="match status" value="2"/>
</dbReference>
<feature type="signal peptide" evidence="6">
    <location>
        <begin position="1"/>
        <end position="33"/>
    </location>
</feature>
<dbReference type="PANTHER" id="PTHR43649:SF33">
    <property type="entry name" value="POLYGALACTURONAN_RHAMNOGALACTURONAN-BINDING PROTEIN YTCQ"/>
    <property type="match status" value="1"/>
</dbReference>
<evidence type="ECO:0000256" key="6">
    <source>
        <dbReference type="SAM" id="SignalP"/>
    </source>
</evidence>
<dbReference type="PROSITE" id="PS51257">
    <property type="entry name" value="PROKAR_LIPOPROTEIN"/>
    <property type="match status" value="1"/>
</dbReference>
<dbReference type="PANTHER" id="PTHR43649">
    <property type="entry name" value="ARABINOSE-BINDING PROTEIN-RELATED"/>
    <property type="match status" value="1"/>
</dbReference>
<dbReference type="SUPFAM" id="SSF53850">
    <property type="entry name" value="Periplasmic binding protein-like II"/>
    <property type="match status" value="1"/>
</dbReference>
<dbReference type="Pfam" id="PF13416">
    <property type="entry name" value="SBP_bac_8"/>
    <property type="match status" value="1"/>
</dbReference>
<sequence>MSHRPHTVALRTAALAVAAASAFSLTACGSAGADSGKTELSFFSWDNEATMTPVIEAFEAANPDISVEFSNAPPVAEYVSTLQTRLAGNNAADVFLIAAENKTNLIDGGFVKDLTDEPFMAEMSPYNTETYSSDGKAYGMSTSSWAGGILYNRALLEAAGVTEVPTDWDGFLDALSSVKDTGVVPYYDAATQIPMGLSAMVGSVDAEQGGEVDEAIFDGSAEFGDLWDEPLAAWSELLTSGLMSQDVVSLTGDQIVDEFANGRVAMIAAGPWNLPAVREKAPDLDVEFAPFPTLDGAGFWAGAASPGFAINAKTDHEAEAEAFLSFLGSEEGVRIYQEGTSALTTTANYTPVVDPALEPNLAGLQEGRFYLPSIAWPREQDALSTEAVAQIQLLVQGQASPEDVSAALQARLESQG</sequence>
<comment type="caution">
    <text evidence="7">The sequence shown here is derived from an EMBL/GenBank/DDBJ whole genome shotgun (WGS) entry which is preliminary data.</text>
</comment>
<evidence type="ECO:0000256" key="4">
    <source>
        <dbReference type="ARBA" id="ARBA00023139"/>
    </source>
</evidence>
<feature type="chain" id="PRO_5015679917" evidence="6">
    <location>
        <begin position="34"/>
        <end position="416"/>
    </location>
</feature>
<evidence type="ECO:0000313" key="8">
    <source>
        <dbReference type="Proteomes" id="UP000241085"/>
    </source>
</evidence>
<protein>
    <submittedName>
        <fullName evidence="7">Sugar ABC transporter substrate-binding protein</fullName>
    </submittedName>
</protein>
<dbReference type="AlphaFoldDB" id="A0A2T4UWI7"/>
<keyword evidence="1" id="KW-1003">Cell membrane</keyword>
<evidence type="ECO:0000256" key="1">
    <source>
        <dbReference type="ARBA" id="ARBA00022475"/>
    </source>
</evidence>
<dbReference type="InterPro" id="IPR050490">
    <property type="entry name" value="Bact_solute-bd_prot1"/>
</dbReference>
<keyword evidence="4" id="KW-0564">Palmitate</keyword>
<dbReference type="Proteomes" id="UP000241085">
    <property type="component" value="Unassembled WGS sequence"/>
</dbReference>
<keyword evidence="5" id="KW-0449">Lipoprotein</keyword>
<evidence type="ECO:0000256" key="5">
    <source>
        <dbReference type="ARBA" id="ARBA00023288"/>
    </source>
</evidence>
<keyword evidence="2 6" id="KW-0732">Signal</keyword>
<accession>A0A2T4UWI7</accession>
<dbReference type="RefSeq" id="WP_107575193.1">
    <property type="nucleotide sequence ID" value="NZ_PZPL01000001.1"/>
</dbReference>
<name>A0A2T4UWI7_9MICO</name>
<evidence type="ECO:0000256" key="3">
    <source>
        <dbReference type="ARBA" id="ARBA00023136"/>
    </source>
</evidence>
<keyword evidence="8" id="KW-1185">Reference proteome</keyword>
<organism evidence="7 8">
    <name type="scientific">Rathayibacter caricis DSM 15933</name>
    <dbReference type="NCBI Taxonomy" id="1328867"/>
    <lineage>
        <taxon>Bacteria</taxon>
        <taxon>Bacillati</taxon>
        <taxon>Actinomycetota</taxon>
        <taxon>Actinomycetes</taxon>
        <taxon>Micrococcales</taxon>
        <taxon>Microbacteriaceae</taxon>
        <taxon>Rathayibacter</taxon>
    </lineage>
</organism>
<dbReference type="InterPro" id="IPR006059">
    <property type="entry name" value="SBP"/>
</dbReference>
<evidence type="ECO:0000313" key="7">
    <source>
        <dbReference type="EMBL" id="PTL73870.1"/>
    </source>
</evidence>
<keyword evidence="3" id="KW-0472">Membrane</keyword>